<name>A0AB40CWV2_DIOCR</name>
<organism evidence="3 4">
    <name type="scientific">Dioscorea cayennensis subsp. rotundata</name>
    <name type="common">White Guinea yam</name>
    <name type="synonym">Dioscorea rotundata</name>
    <dbReference type="NCBI Taxonomy" id="55577"/>
    <lineage>
        <taxon>Eukaryota</taxon>
        <taxon>Viridiplantae</taxon>
        <taxon>Streptophyta</taxon>
        <taxon>Embryophyta</taxon>
        <taxon>Tracheophyta</taxon>
        <taxon>Spermatophyta</taxon>
        <taxon>Magnoliopsida</taxon>
        <taxon>Liliopsida</taxon>
        <taxon>Dioscoreales</taxon>
        <taxon>Dioscoreaceae</taxon>
        <taxon>Dioscorea</taxon>
    </lineage>
</organism>
<dbReference type="Pfam" id="PF07859">
    <property type="entry name" value="Abhydrolase_3"/>
    <property type="match status" value="1"/>
</dbReference>
<dbReference type="AlphaFoldDB" id="A0AB40CWV2"/>
<proteinExistence type="predicted"/>
<evidence type="ECO:0000256" key="1">
    <source>
        <dbReference type="PROSITE-ProRule" id="PRU10038"/>
    </source>
</evidence>
<sequence>MSNQIDSDEILIDFHPRFRTYKSGRVERFFGTTTVSSGLDPSTGVLSKDLLLPLPSSSSSISARLFLPPHPQPHSLPILLYFHGGGFCIESTTSPTYHSYLNSLSLTSTVLILSVDYRRAPEHLLPTAYSDSWQALQWLTSSREEEWLISYADFTRLFLAGDSAGANIVHQLALRAGREKLGEGPHGFPELRGAMLVHPYFWGSTPVGNETKDELARSRVECLWKMTASPEMGVDHPCFNPFAEGAPPLAGVCCRRVLVCVASEDVYCERGKLYYEKLVGSGWDGVGELWVDEGEGHVFHLMKPLSDKALEMMKKVVAFLNS</sequence>
<dbReference type="PANTHER" id="PTHR23024:SF577">
    <property type="entry name" value="CARBOXYLESTERASE 2-RELATED"/>
    <property type="match status" value="1"/>
</dbReference>
<evidence type="ECO:0000259" key="2">
    <source>
        <dbReference type="Pfam" id="PF07859"/>
    </source>
</evidence>
<feature type="domain" description="Alpha/beta hydrolase fold-3" evidence="2">
    <location>
        <begin position="79"/>
        <end position="300"/>
    </location>
</feature>
<protein>
    <submittedName>
        <fullName evidence="4">Probable carboxylesterase 12</fullName>
    </submittedName>
</protein>
<dbReference type="Proteomes" id="UP001515500">
    <property type="component" value="Chromosome 18"/>
</dbReference>
<dbReference type="Gene3D" id="3.40.50.1820">
    <property type="entry name" value="alpha/beta hydrolase"/>
    <property type="match status" value="1"/>
</dbReference>
<dbReference type="InterPro" id="IPR050466">
    <property type="entry name" value="Carboxylest/Gibb_receptor"/>
</dbReference>
<accession>A0AB40CWV2</accession>
<dbReference type="InterPro" id="IPR033140">
    <property type="entry name" value="Lipase_GDXG_put_SER_AS"/>
</dbReference>
<dbReference type="SUPFAM" id="SSF53474">
    <property type="entry name" value="alpha/beta-Hydrolases"/>
    <property type="match status" value="1"/>
</dbReference>
<feature type="active site" evidence="1">
    <location>
        <position position="163"/>
    </location>
</feature>
<keyword evidence="3" id="KW-1185">Reference proteome</keyword>
<dbReference type="InterPro" id="IPR029058">
    <property type="entry name" value="AB_hydrolase_fold"/>
</dbReference>
<gene>
    <name evidence="4" type="primary">LOC120281860</name>
</gene>
<dbReference type="GO" id="GO:0016787">
    <property type="term" value="F:hydrolase activity"/>
    <property type="evidence" value="ECO:0007669"/>
    <property type="project" value="InterPro"/>
</dbReference>
<dbReference type="PROSITE" id="PS01174">
    <property type="entry name" value="LIPASE_GDXG_SER"/>
    <property type="match status" value="1"/>
</dbReference>
<dbReference type="RefSeq" id="XP_039144488.1">
    <property type="nucleotide sequence ID" value="XM_039288554.1"/>
</dbReference>
<dbReference type="PANTHER" id="PTHR23024">
    <property type="entry name" value="ARYLACETAMIDE DEACETYLASE"/>
    <property type="match status" value="1"/>
</dbReference>
<evidence type="ECO:0000313" key="4">
    <source>
        <dbReference type="RefSeq" id="XP_039144488.1"/>
    </source>
</evidence>
<dbReference type="GeneID" id="120281860"/>
<reference evidence="4" key="1">
    <citation type="submission" date="2025-08" db="UniProtKB">
        <authorList>
            <consortium name="RefSeq"/>
        </authorList>
    </citation>
    <scope>IDENTIFICATION</scope>
</reference>
<evidence type="ECO:0000313" key="3">
    <source>
        <dbReference type="Proteomes" id="UP001515500"/>
    </source>
</evidence>
<dbReference type="InterPro" id="IPR013094">
    <property type="entry name" value="AB_hydrolase_3"/>
</dbReference>